<feature type="transmembrane region" description="Helical" evidence="1">
    <location>
        <begin position="35"/>
        <end position="57"/>
    </location>
</feature>
<sequence>MIIQRSIDKRPGDKRPGSLGTGPCFGLFCDRFVRLVARVPAAALALMVMAVLAIPAVSQSATAQSEDSEGDGILRKLDMHPIVFALVHRGRIDGRVTIELTLDAQSQDDMADIRLHEPQIRSDFVTALNGLARQRFRVTDPIDPDLVVAYLTPYLNRRLGHDRAAIYVQSALIEPL</sequence>
<comment type="caution">
    <text evidence="2">The sequence shown here is derived from an EMBL/GenBank/DDBJ whole genome shotgun (WGS) entry which is preliminary data.</text>
</comment>
<dbReference type="AlphaFoldDB" id="A0A3M0BYC2"/>
<accession>A0A3M0BYC2</accession>
<reference evidence="2 3" key="1">
    <citation type="submission" date="2018-10" db="EMBL/GenBank/DDBJ databases">
        <title>Genomic Encyclopedia of Archaeal and Bacterial Type Strains, Phase II (KMG-II): from individual species to whole genera.</title>
        <authorList>
            <person name="Goeker M."/>
        </authorList>
    </citation>
    <scope>NUCLEOTIDE SEQUENCE [LARGE SCALE GENOMIC DNA]</scope>
    <source>
        <strain evidence="2 3">DSM 25217</strain>
    </source>
</reference>
<protein>
    <submittedName>
        <fullName evidence="2">Uncharacterized protein</fullName>
    </submittedName>
</protein>
<proteinExistence type="predicted"/>
<keyword evidence="3" id="KW-1185">Reference proteome</keyword>
<evidence type="ECO:0000256" key="1">
    <source>
        <dbReference type="SAM" id="Phobius"/>
    </source>
</evidence>
<evidence type="ECO:0000313" key="3">
    <source>
        <dbReference type="Proteomes" id="UP000271227"/>
    </source>
</evidence>
<evidence type="ECO:0000313" key="2">
    <source>
        <dbReference type="EMBL" id="RMB02022.1"/>
    </source>
</evidence>
<name>A0A3M0BYC2_9PROT</name>
<gene>
    <name evidence="2" type="ORF">BXY39_3534</name>
</gene>
<organism evidence="2 3">
    <name type="scientific">Eilatimonas milleporae</name>
    <dbReference type="NCBI Taxonomy" id="911205"/>
    <lineage>
        <taxon>Bacteria</taxon>
        <taxon>Pseudomonadati</taxon>
        <taxon>Pseudomonadota</taxon>
        <taxon>Alphaproteobacteria</taxon>
        <taxon>Kordiimonadales</taxon>
        <taxon>Kordiimonadaceae</taxon>
        <taxon>Eilatimonas</taxon>
    </lineage>
</organism>
<dbReference type="EMBL" id="REFR01000015">
    <property type="protein sequence ID" value="RMB02022.1"/>
    <property type="molecule type" value="Genomic_DNA"/>
</dbReference>
<dbReference type="Proteomes" id="UP000271227">
    <property type="component" value="Unassembled WGS sequence"/>
</dbReference>
<dbReference type="InParanoid" id="A0A3M0BYC2"/>
<keyword evidence="1" id="KW-0812">Transmembrane</keyword>
<keyword evidence="1" id="KW-0472">Membrane</keyword>
<keyword evidence="1" id="KW-1133">Transmembrane helix</keyword>